<accession>A0AA40A9Y5</accession>
<evidence type="ECO:0000256" key="4">
    <source>
        <dbReference type="ARBA" id="ARBA00023002"/>
    </source>
</evidence>
<evidence type="ECO:0000256" key="10">
    <source>
        <dbReference type="SAM" id="MobiDB-lite"/>
    </source>
</evidence>
<feature type="region of interest" description="Disordered" evidence="10">
    <location>
        <begin position="29"/>
        <end position="74"/>
    </location>
</feature>
<feature type="binding site" evidence="9">
    <location>
        <position position="281"/>
    </location>
    <ligand>
        <name>NAD(+)</name>
        <dbReference type="ChEBI" id="CHEBI:57540"/>
    </ligand>
</feature>
<dbReference type="Pfam" id="PF03720">
    <property type="entry name" value="UDPG_MGDP_dh_C"/>
    <property type="match status" value="1"/>
</dbReference>
<feature type="binding site" evidence="8">
    <location>
        <begin position="383"/>
        <end position="387"/>
    </location>
    <ligand>
        <name>substrate</name>
    </ligand>
</feature>
<evidence type="ECO:0000256" key="3">
    <source>
        <dbReference type="ARBA" id="ARBA00012954"/>
    </source>
</evidence>
<dbReference type="GO" id="GO:0003979">
    <property type="term" value="F:UDP-glucose 6-dehydrogenase activity"/>
    <property type="evidence" value="ECO:0007669"/>
    <property type="project" value="UniProtKB-EC"/>
</dbReference>
<dbReference type="FunFam" id="3.40.50.720:FF:000032">
    <property type="entry name" value="UDP-glucose 6-dehydrogenase"/>
    <property type="match status" value="1"/>
</dbReference>
<dbReference type="GO" id="GO:0000271">
    <property type="term" value="P:polysaccharide biosynthetic process"/>
    <property type="evidence" value="ECO:0007669"/>
    <property type="project" value="InterPro"/>
</dbReference>
<feature type="binding site" evidence="9">
    <location>
        <position position="397"/>
    </location>
    <ligand>
        <name>NAD(+)</name>
        <dbReference type="ChEBI" id="CHEBI:57540"/>
    </ligand>
</feature>
<feature type="binding site" evidence="8">
    <location>
        <position position="457"/>
    </location>
    <ligand>
        <name>substrate</name>
    </ligand>
</feature>
<dbReference type="SUPFAM" id="SSF52413">
    <property type="entry name" value="UDP-glucose/GDP-mannose dehydrogenase C-terminal domain"/>
    <property type="match status" value="1"/>
</dbReference>
<dbReference type="NCBIfam" id="TIGR03026">
    <property type="entry name" value="NDP-sugDHase"/>
    <property type="match status" value="1"/>
</dbReference>
<keyword evidence="13" id="KW-1185">Reference proteome</keyword>
<dbReference type="Pfam" id="PF03721">
    <property type="entry name" value="UDPG_MGDP_dh_N"/>
    <property type="match status" value="2"/>
</dbReference>
<keyword evidence="4" id="KW-0560">Oxidoreductase</keyword>
<dbReference type="GO" id="GO:0051287">
    <property type="term" value="F:NAD binding"/>
    <property type="evidence" value="ECO:0007669"/>
    <property type="project" value="InterPro"/>
</dbReference>
<evidence type="ECO:0000256" key="6">
    <source>
        <dbReference type="ARBA" id="ARBA00047473"/>
    </source>
</evidence>
<comment type="caution">
    <text evidence="12">The sequence shown here is derived from an EMBL/GenBank/DDBJ whole genome shotgun (WGS) entry which is preliminary data.</text>
</comment>
<feature type="binding site" evidence="8">
    <location>
        <position position="336"/>
    </location>
    <ligand>
        <name>substrate</name>
    </ligand>
</feature>
<gene>
    <name evidence="12" type="ORF">B0H67DRAFT_647306</name>
</gene>
<evidence type="ECO:0000256" key="8">
    <source>
        <dbReference type="PIRSR" id="PIRSR500134-2"/>
    </source>
</evidence>
<dbReference type="InterPro" id="IPR036291">
    <property type="entry name" value="NAD(P)-bd_dom_sf"/>
</dbReference>
<sequence length="684" mass="74258">MENPHPEPEALRPTLPFLNSRLARSLPSSQSIASALSPGASTPTSWAGNQWLRGTPDTSPTSSEAGSPELRPKLRIDDGRISPAIEPQPQAVVQVAGPVKSICFIGAGFVGGPTAAVIAYHNPRIMVNVVDLNQQRVDAWNSRHLPIHEDGLLKVVRVARDGTADATAFLPGLSRPVELKARQPNLVFSTRVIESIGEADAVFICVNTPTKTHGLGAGSMADVSAIESAARTVAKHAKAGTIIVEKSTVPCGTARMIQDILRYHRPETTFQVLSNPEFLAEGTAVDNLMHPDRILIGSAQTLPGLRAAALLKDVYAAWVSPARIVTVNTFSSELAKLVANTMLAQRISSVNAVSAICEEIGLGADVDDVSLALGKDTRLGPKFLQAGVGFGGSCFEKDILNLAYLASELHLDVVADYWLGILRINEYQRQRYACNVVRELNGSLRGKKIAVLGFAFKDGTNDTRNSIAVHIIKDLAGEMSREIAIFDPGCASADILVEIEKIGLTQDQFSRIRICTDWREVVQEASAICVLTQWRQFRGRQIRGPQKSPEKHTNTSGRAMTPIMRDEALTEMKILALEDVARRESSVSEDPLGRLKPLRPCTNNCRHCGVSLGRPHSEDTVDWLEVAAMMQEPRWASAKLSEPSDHFLVKASAIDQEIPAKPANTRKKHYAAICDLVPRPVDVP</sequence>
<dbReference type="InterPro" id="IPR036220">
    <property type="entry name" value="UDP-Glc/GDP-Man_DH_C_sf"/>
</dbReference>
<comment type="pathway">
    <text evidence="1">Nucleotide-sugar biosynthesis; UDP-alpha-D-glucuronate biosynthesis; UDP-alpha-D-glucuronate from UDP-alpha-D-glucose: step 1/1.</text>
</comment>
<dbReference type="Gene3D" id="3.40.50.720">
    <property type="entry name" value="NAD(P)-binding Rossmann-like Domain"/>
    <property type="match status" value="2"/>
</dbReference>
<comment type="similarity">
    <text evidence="2">Belongs to the UDP-glucose/GDP-mannose dehydrogenase family.</text>
</comment>
<feature type="binding site" evidence="9">
    <location>
        <position position="248"/>
    </location>
    <ligand>
        <name>NAD(+)</name>
        <dbReference type="ChEBI" id="CHEBI:57540"/>
    </ligand>
</feature>
<dbReference type="EMBL" id="JAUKUA010000005">
    <property type="protein sequence ID" value="KAK0711977.1"/>
    <property type="molecule type" value="Genomic_DNA"/>
</dbReference>
<dbReference type="PIRSF" id="PIRSF000124">
    <property type="entry name" value="UDPglc_GDPman_dh"/>
    <property type="match status" value="1"/>
</dbReference>
<dbReference type="PANTHER" id="PTHR11374">
    <property type="entry name" value="UDP-GLUCOSE DEHYDROGENASE/UDP-MANNAC DEHYDROGENASE"/>
    <property type="match status" value="1"/>
</dbReference>
<feature type="active site" description="Nucleophile" evidence="7">
    <location>
        <position position="394"/>
    </location>
</feature>
<feature type="binding site" evidence="8">
    <location>
        <begin position="278"/>
        <end position="281"/>
    </location>
    <ligand>
        <name>substrate</name>
    </ligand>
</feature>
<comment type="catalytic activity">
    <reaction evidence="6">
        <text>UDP-alpha-D-glucose + 2 NAD(+) + H2O = UDP-alpha-D-glucuronate + 2 NADH + 3 H(+)</text>
        <dbReference type="Rhea" id="RHEA:23596"/>
        <dbReference type="ChEBI" id="CHEBI:15377"/>
        <dbReference type="ChEBI" id="CHEBI:15378"/>
        <dbReference type="ChEBI" id="CHEBI:57540"/>
        <dbReference type="ChEBI" id="CHEBI:57945"/>
        <dbReference type="ChEBI" id="CHEBI:58052"/>
        <dbReference type="ChEBI" id="CHEBI:58885"/>
        <dbReference type="EC" id="1.1.1.22"/>
    </reaction>
</comment>
<evidence type="ECO:0000256" key="1">
    <source>
        <dbReference type="ARBA" id="ARBA00004701"/>
    </source>
</evidence>
<evidence type="ECO:0000256" key="5">
    <source>
        <dbReference type="ARBA" id="ARBA00023027"/>
    </source>
</evidence>
<feature type="domain" description="UDP-glucose/GDP-mannose dehydrogenase C-terminal" evidence="11">
    <location>
        <begin position="450"/>
        <end position="549"/>
    </location>
</feature>
<feature type="binding site" evidence="9">
    <location>
        <position position="131"/>
    </location>
    <ligand>
        <name>NAD(+)</name>
        <dbReference type="ChEBI" id="CHEBI:57540"/>
    </ligand>
</feature>
<dbReference type="InterPro" id="IPR028356">
    <property type="entry name" value="UDPglc_DH_euk"/>
</dbReference>
<protein>
    <recommendedName>
        <fullName evidence="3">UDP-glucose 6-dehydrogenase</fullName>
        <ecNumber evidence="3">1.1.1.22</ecNumber>
    </recommendedName>
</protein>
<dbReference type="InterPro" id="IPR014026">
    <property type="entry name" value="UDP-Glc/GDP-Man_DH_dimer"/>
</dbReference>
<dbReference type="SUPFAM" id="SSF48179">
    <property type="entry name" value="6-phosphogluconate dehydrogenase C-terminal domain-like"/>
    <property type="match status" value="1"/>
</dbReference>
<dbReference type="InterPro" id="IPR028357">
    <property type="entry name" value="UDPglc_DH_bac"/>
</dbReference>
<dbReference type="Gene3D" id="1.20.5.100">
    <property type="entry name" value="Cytochrome c1, transmembrane anchor, C-terminal"/>
    <property type="match status" value="1"/>
</dbReference>
<dbReference type="Pfam" id="PF00984">
    <property type="entry name" value="UDPG_MGDP_dh"/>
    <property type="match status" value="1"/>
</dbReference>
<dbReference type="SUPFAM" id="SSF51735">
    <property type="entry name" value="NAD(P)-binding Rossmann-fold domains"/>
    <property type="match status" value="1"/>
</dbReference>
<keyword evidence="5 9" id="KW-0520">NAD</keyword>
<dbReference type="SMART" id="SM00984">
    <property type="entry name" value="UDPG_MGDP_dh_C"/>
    <property type="match status" value="1"/>
</dbReference>
<dbReference type="EC" id="1.1.1.22" evidence="3"/>
<dbReference type="Proteomes" id="UP001172102">
    <property type="component" value="Unassembled WGS sequence"/>
</dbReference>
<feature type="binding site" evidence="8">
    <location>
        <position position="391"/>
    </location>
    <ligand>
        <name>substrate</name>
    </ligand>
</feature>
<dbReference type="GO" id="GO:0005634">
    <property type="term" value="C:nucleus"/>
    <property type="evidence" value="ECO:0007669"/>
    <property type="project" value="TreeGrafter"/>
</dbReference>
<organism evidence="12 13">
    <name type="scientific">Lasiosphaeris hirsuta</name>
    <dbReference type="NCBI Taxonomy" id="260670"/>
    <lineage>
        <taxon>Eukaryota</taxon>
        <taxon>Fungi</taxon>
        <taxon>Dikarya</taxon>
        <taxon>Ascomycota</taxon>
        <taxon>Pezizomycotina</taxon>
        <taxon>Sordariomycetes</taxon>
        <taxon>Sordariomycetidae</taxon>
        <taxon>Sordariales</taxon>
        <taxon>Lasiosphaeriaceae</taxon>
        <taxon>Lasiosphaeris</taxon>
    </lineage>
</organism>
<feature type="binding site" evidence="9">
    <location>
        <position position="208"/>
    </location>
    <ligand>
        <name>NAD(+)</name>
        <dbReference type="ChEBI" id="CHEBI:57540"/>
    </ligand>
</feature>
<feature type="compositionally biased region" description="Polar residues" evidence="10">
    <location>
        <begin position="29"/>
        <end position="48"/>
    </location>
</feature>
<evidence type="ECO:0000313" key="12">
    <source>
        <dbReference type="EMBL" id="KAK0711977.1"/>
    </source>
</evidence>
<reference evidence="12" key="1">
    <citation type="submission" date="2023-06" db="EMBL/GenBank/DDBJ databases">
        <title>Genome-scale phylogeny and comparative genomics of the fungal order Sordariales.</title>
        <authorList>
            <consortium name="Lawrence Berkeley National Laboratory"/>
            <person name="Hensen N."/>
            <person name="Bonometti L."/>
            <person name="Westerberg I."/>
            <person name="Brannstrom I.O."/>
            <person name="Guillou S."/>
            <person name="Cros-Aarteil S."/>
            <person name="Calhoun S."/>
            <person name="Haridas S."/>
            <person name="Kuo A."/>
            <person name="Mondo S."/>
            <person name="Pangilinan J."/>
            <person name="Riley R."/>
            <person name="Labutti K."/>
            <person name="Andreopoulos B."/>
            <person name="Lipzen A."/>
            <person name="Chen C."/>
            <person name="Yanf M."/>
            <person name="Daum C."/>
            <person name="Ng V."/>
            <person name="Clum A."/>
            <person name="Steindorff A."/>
            <person name="Ohm R."/>
            <person name="Martin F."/>
            <person name="Silar P."/>
            <person name="Natvig D."/>
            <person name="Lalanne C."/>
            <person name="Gautier V."/>
            <person name="Ament-Velasquez S.L."/>
            <person name="Kruys A."/>
            <person name="Hutchinson M.I."/>
            <person name="Powell A.J."/>
            <person name="Barry K."/>
            <person name="Miller A.N."/>
            <person name="Grigoriev I.V."/>
            <person name="Debuchy R."/>
            <person name="Gladieux P."/>
            <person name="Thoren M.H."/>
            <person name="Johannesson H."/>
        </authorList>
    </citation>
    <scope>NUCLEOTIDE SEQUENCE</scope>
    <source>
        <strain evidence="12">SMH4607-1</strain>
    </source>
</reference>
<dbReference type="GO" id="GO:0006024">
    <property type="term" value="P:glycosaminoglycan biosynthetic process"/>
    <property type="evidence" value="ECO:0007669"/>
    <property type="project" value="TreeGrafter"/>
</dbReference>
<name>A0AA40A9Y5_9PEZI</name>
<dbReference type="AlphaFoldDB" id="A0AA40A9Y5"/>
<dbReference type="InterPro" id="IPR001732">
    <property type="entry name" value="UDP-Glc/GDP-Man_DH_N"/>
</dbReference>
<feature type="binding site" evidence="9">
    <location>
        <position position="136"/>
    </location>
    <ligand>
        <name>NAD(+)</name>
        <dbReference type="ChEBI" id="CHEBI:57540"/>
    </ligand>
</feature>
<proteinExistence type="inferred from homology"/>
<feature type="compositionally biased region" description="Polar residues" evidence="10">
    <location>
        <begin position="56"/>
        <end position="65"/>
    </location>
</feature>
<dbReference type="InterPro" id="IPR008927">
    <property type="entry name" value="6-PGluconate_DH-like_C_sf"/>
</dbReference>
<dbReference type="InterPro" id="IPR017476">
    <property type="entry name" value="UDP-Glc/GDP-Man"/>
</dbReference>
<dbReference type="InterPro" id="IPR014027">
    <property type="entry name" value="UDP-Glc/GDP-Man_DH_C"/>
</dbReference>
<feature type="binding site" evidence="9">
    <location>
        <position position="464"/>
    </location>
    <ligand>
        <name>NAD(+)</name>
        <dbReference type="ChEBI" id="CHEBI:57540"/>
    </ligand>
</feature>
<evidence type="ECO:0000256" key="7">
    <source>
        <dbReference type="PIRSR" id="PIRSR500134-1"/>
    </source>
</evidence>
<dbReference type="FunFam" id="1.20.5.100:FF:000001">
    <property type="entry name" value="UDP-glucose 6-dehydrogenase"/>
    <property type="match status" value="1"/>
</dbReference>
<evidence type="ECO:0000259" key="11">
    <source>
        <dbReference type="SMART" id="SM00984"/>
    </source>
</evidence>
<evidence type="ECO:0000256" key="2">
    <source>
        <dbReference type="ARBA" id="ARBA00006601"/>
    </source>
</evidence>
<evidence type="ECO:0000313" key="13">
    <source>
        <dbReference type="Proteomes" id="UP001172102"/>
    </source>
</evidence>
<dbReference type="PANTHER" id="PTHR11374:SF3">
    <property type="entry name" value="UDP-GLUCOSE 6-DEHYDROGENASE"/>
    <property type="match status" value="1"/>
</dbReference>
<dbReference type="PIRSF" id="PIRSF500134">
    <property type="entry name" value="UDPglc_DH_bac"/>
    <property type="match status" value="1"/>
</dbReference>
<evidence type="ECO:0000256" key="9">
    <source>
        <dbReference type="PIRSR" id="PIRSR500134-3"/>
    </source>
</evidence>